<proteinExistence type="predicted"/>
<feature type="region of interest" description="Disordered" evidence="1">
    <location>
        <begin position="99"/>
        <end position="126"/>
    </location>
</feature>
<dbReference type="AlphaFoldDB" id="A0A2P5WWX8"/>
<protein>
    <submittedName>
        <fullName evidence="2">Uncharacterized protein</fullName>
    </submittedName>
</protein>
<evidence type="ECO:0000313" key="3">
    <source>
        <dbReference type="Proteomes" id="UP000239757"/>
    </source>
</evidence>
<feature type="compositionally biased region" description="Basic and acidic residues" evidence="1">
    <location>
        <begin position="111"/>
        <end position="126"/>
    </location>
</feature>
<gene>
    <name evidence="2" type="ORF">GOBAR_AA25084</name>
</gene>
<organism evidence="2 3">
    <name type="scientific">Gossypium barbadense</name>
    <name type="common">Sea Island cotton</name>
    <name type="synonym">Hibiscus barbadensis</name>
    <dbReference type="NCBI Taxonomy" id="3634"/>
    <lineage>
        <taxon>Eukaryota</taxon>
        <taxon>Viridiplantae</taxon>
        <taxon>Streptophyta</taxon>
        <taxon>Embryophyta</taxon>
        <taxon>Tracheophyta</taxon>
        <taxon>Spermatophyta</taxon>
        <taxon>Magnoliopsida</taxon>
        <taxon>eudicotyledons</taxon>
        <taxon>Gunneridae</taxon>
        <taxon>Pentapetalae</taxon>
        <taxon>rosids</taxon>
        <taxon>malvids</taxon>
        <taxon>Malvales</taxon>
        <taxon>Malvaceae</taxon>
        <taxon>Malvoideae</taxon>
        <taxon>Gossypium</taxon>
    </lineage>
</organism>
<sequence length="547" mass="61458">MSETHFQNTETALKNQQASIQGLETLIGQLSKLISKLPQGSLPYEEKFIEPKLEPKQETVVSRDQDEVNSHSVWEMKQSPFKLAILATHRKLKEMSLNEAHESFSSSNRGSVHEDQRTHDKPKLRQNELNTFPHQLKVGEKVLLDAANPHIVTTTLNEEIPLTVLSIFPFSTVEVSYPKFGTFKGVGLYTRAWEKRTKPGTVVRHGRVHPHFQGTRAWTKCSDAPKFKIRELHGKKLGNTGVLHGRTMSSSGGKKAAVHASKKRKGALSSSGPTVNVHHPFLRFPIGPQEELFQILRARPLIAGRCIDWAAVEQVQLADAIRALLTTNPWELFFGIIKPTYLELTMELCSTFHLQTMITNYDDPDTCISYGHVIDLAYFIALTIQHQAEWHRKGVISIGPYVTRLARHLGLLSTTAQESSLILIGQMSAQGISSMLSMRMIEAPRNLPSSMAPKLIITLELKTPPGKVLHDCHVLLDHDHATTRYNILLEQDLQTNEPLPLPEYPPPPSLRLFSDTPVQGNSFSTQEVSLLSLSYFDILFYTSIFVH</sequence>
<evidence type="ECO:0000313" key="2">
    <source>
        <dbReference type="EMBL" id="PPR95587.1"/>
    </source>
</evidence>
<dbReference type="Proteomes" id="UP000239757">
    <property type="component" value="Unassembled WGS sequence"/>
</dbReference>
<evidence type="ECO:0000256" key="1">
    <source>
        <dbReference type="SAM" id="MobiDB-lite"/>
    </source>
</evidence>
<reference evidence="2 3" key="1">
    <citation type="submission" date="2015-01" db="EMBL/GenBank/DDBJ databases">
        <title>Genome of allotetraploid Gossypium barbadense reveals genomic plasticity and fiber elongation in cotton evolution.</title>
        <authorList>
            <person name="Chen X."/>
            <person name="Liu X."/>
            <person name="Zhao B."/>
            <person name="Zheng H."/>
            <person name="Hu Y."/>
            <person name="Lu G."/>
            <person name="Yang C."/>
            <person name="Chen J."/>
            <person name="Shan C."/>
            <person name="Zhang L."/>
            <person name="Zhou Y."/>
            <person name="Wang L."/>
            <person name="Guo W."/>
            <person name="Bai Y."/>
            <person name="Ruan J."/>
            <person name="Shangguan X."/>
            <person name="Mao Y."/>
            <person name="Jiang J."/>
            <person name="Zhu Y."/>
            <person name="Lei J."/>
            <person name="Kang H."/>
            <person name="Chen S."/>
            <person name="He X."/>
            <person name="Wang R."/>
            <person name="Wang Y."/>
            <person name="Chen J."/>
            <person name="Wang L."/>
            <person name="Yu S."/>
            <person name="Wang B."/>
            <person name="Wei J."/>
            <person name="Song S."/>
            <person name="Lu X."/>
            <person name="Gao Z."/>
            <person name="Gu W."/>
            <person name="Deng X."/>
            <person name="Ma D."/>
            <person name="Wang S."/>
            <person name="Liang W."/>
            <person name="Fang L."/>
            <person name="Cai C."/>
            <person name="Zhu X."/>
            <person name="Zhou B."/>
            <person name="Zhang Y."/>
            <person name="Chen Z."/>
            <person name="Xu S."/>
            <person name="Zhu R."/>
            <person name="Wang S."/>
            <person name="Zhang T."/>
            <person name="Zhao G."/>
        </authorList>
    </citation>
    <scope>NUCLEOTIDE SEQUENCE [LARGE SCALE GENOMIC DNA]</scope>
    <source>
        <strain evidence="3">cv. Xinhai21</strain>
        <tissue evidence="2">Leaf</tissue>
    </source>
</reference>
<dbReference type="EMBL" id="KZ666242">
    <property type="protein sequence ID" value="PPR95587.1"/>
    <property type="molecule type" value="Genomic_DNA"/>
</dbReference>
<accession>A0A2P5WWX8</accession>
<name>A0A2P5WWX8_GOSBA</name>